<evidence type="ECO:0000313" key="1">
    <source>
        <dbReference type="EMBL" id="GIY29563.1"/>
    </source>
</evidence>
<proteinExistence type="predicted"/>
<gene>
    <name evidence="1" type="ORF">CDAR_413501</name>
</gene>
<sequence>MDRESYGDATARDTRGWGWTWGGGRFKESYEASIFGFVYLARTTNFSILNWHRQRWVLGFCWVIAPDRSLAFRSAFWWKWQKDLNGEILYCSF</sequence>
<reference evidence="1 2" key="1">
    <citation type="submission" date="2021-06" db="EMBL/GenBank/DDBJ databases">
        <title>Caerostris darwini draft genome.</title>
        <authorList>
            <person name="Kono N."/>
            <person name="Arakawa K."/>
        </authorList>
    </citation>
    <scope>NUCLEOTIDE SEQUENCE [LARGE SCALE GENOMIC DNA]</scope>
</reference>
<evidence type="ECO:0000313" key="2">
    <source>
        <dbReference type="Proteomes" id="UP001054837"/>
    </source>
</evidence>
<keyword evidence="2" id="KW-1185">Reference proteome</keyword>
<name>A0AAV4S5S6_9ARAC</name>
<protein>
    <submittedName>
        <fullName evidence="1">Uncharacterized protein</fullName>
    </submittedName>
</protein>
<organism evidence="1 2">
    <name type="scientific">Caerostris darwini</name>
    <dbReference type="NCBI Taxonomy" id="1538125"/>
    <lineage>
        <taxon>Eukaryota</taxon>
        <taxon>Metazoa</taxon>
        <taxon>Ecdysozoa</taxon>
        <taxon>Arthropoda</taxon>
        <taxon>Chelicerata</taxon>
        <taxon>Arachnida</taxon>
        <taxon>Araneae</taxon>
        <taxon>Araneomorphae</taxon>
        <taxon>Entelegynae</taxon>
        <taxon>Araneoidea</taxon>
        <taxon>Araneidae</taxon>
        <taxon>Caerostris</taxon>
    </lineage>
</organism>
<comment type="caution">
    <text evidence="1">The sequence shown here is derived from an EMBL/GenBank/DDBJ whole genome shotgun (WGS) entry which is preliminary data.</text>
</comment>
<dbReference type="EMBL" id="BPLQ01007325">
    <property type="protein sequence ID" value="GIY29563.1"/>
    <property type="molecule type" value="Genomic_DNA"/>
</dbReference>
<dbReference type="AlphaFoldDB" id="A0AAV4S5S6"/>
<dbReference type="Proteomes" id="UP001054837">
    <property type="component" value="Unassembled WGS sequence"/>
</dbReference>
<accession>A0AAV4S5S6</accession>